<dbReference type="Pfam" id="PF00625">
    <property type="entry name" value="Guanylate_kin"/>
    <property type="match status" value="1"/>
</dbReference>
<dbReference type="EC" id="2.7.4.8" evidence="4"/>
<accession>A0A0G4B344</accession>
<dbReference type="PROSITE" id="PS00675">
    <property type="entry name" value="SIGMA54_INTERACT_1"/>
    <property type="match status" value="1"/>
</dbReference>
<keyword evidence="10" id="KW-0067">ATP-binding</keyword>
<dbReference type="FunFam" id="3.30.63.10:FF:000005">
    <property type="entry name" value="Guanylate kinase"/>
    <property type="match status" value="1"/>
</dbReference>
<dbReference type="PATRIC" id="fig|1618337.4.peg.24"/>
<gene>
    <name evidence="14" type="ORF">UT28_C0001G0024</name>
</gene>
<dbReference type="Proteomes" id="UP000035648">
    <property type="component" value="Chromosome"/>
</dbReference>
<name>A0A0G4B344_9BACT</name>
<evidence type="ECO:0000256" key="4">
    <source>
        <dbReference type="ARBA" id="ARBA00012961"/>
    </source>
</evidence>
<evidence type="ECO:0000313" key="14">
    <source>
        <dbReference type="EMBL" id="AKM81843.1"/>
    </source>
</evidence>
<dbReference type="SMART" id="SM00072">
    <property type="entry name" value="GuKc"/>
    <property type="match status" value="1"/>
</dbReference>
<dbReference type="STRING" id="1618337.UT28_C0001G0024"/>
<dbReference type="Gene3D" id="3.40.50.300">
    <property type="entry name" value="P-loop containing nucleotide triphosphate hydrolases"/>
    <property type="match status" value="1"/>
</dbReference>
<reference evidence="14 15" key="1">
    <citation type="journal article" date="2015" name="Nature">
        <title>rRNA introns, odd ribosomes, and small enigmatic genomes across a large radiation of phyla.</title>
        <authorList>
            <person name="Brown C.T."/>
            <person name="Hug L.A."/>
            <person name="Thomas B.C."/>
            <person name="Sharon I."/>
            <person name="Castelle C.J."/>
            <person name="Singh A."/>
            <person name="Wilkins M.J."/>
            <person name="Williams K.H."/>
            <person name="Banfield J.F."/>
        </authorList>
    </citation>
    <scope>NUCLEOTIDE SEQUENCE [LARGE SCALE GENOMIC DNA]</scope>
</reference>
<dbReference type="CDD" id="cd00071">
    <property type="entry name" value="GMPK"/>
    <property type="match status" value="1"/>
</dbReference>
<dbReference type="InterPro" id="IPR008144">
    <property type="entry name" value="Guanylate_kin-like_dom"/>
</dbReference>
<organism evidence="14 15">
    <name type="scientific">Berkelbacteria bacterium GW2011_GWE1_39_12</name>
    <dbReference type="NCBI Taxonomy" id="1618337"/>
    <lineage>
        <taxon>Bacteria</taxon>
        <taxon>Candidatus Berkelbacteria</taxon>
    </lineage>
</organism>
<comment type="similarity">
    <text evidence="3">Belongs to the guanylate kinase family.</text>
</comment>
<keyword evidence="6" id="KW-0963">Cytoplasm</keyword>
<evidence type="ECO:0000256" key="12">
    <source>
        <dbReference type="ARBA" id="ARBA00048594"/>
    </source>
</evidence>
<dbReference type="GO" id="GO:0005524">
    <property type="term" value="F:ATP binding"/>
    <property type="evidence" value="ECO:0007669"/>
    <property type="project" value="UniProtKB-KW"/>
</dbReference>
<dbReference type="PANTHER" id="PTHR23117">
    <property type="entry name" value="GUANYLATE KINASE-RELATED"/>
    <property type="match status" value="1"/>
</dbReference>
<evidence type="ECO:0000256" key="10">
    <source>
        <dbReference type="ARBA" id="ARBA00022840"/>
    </source>
</evidence>
<dbReference type="PROSITE" id="PS50052">
    <property type="entry name" value="GUANYLATE_KINASE_2"/>
    <property type="match status" value="1"/>
</dbReference>
<keyword evidence="7 14" id="KW-0808">Transferase</keyword>
<evidence type="ECO:0000256" key="5">
    <source>
        <dbReference type="ARBA" id="ARBA00016296"/>
    </source>
</evidence>
<dbReference type="NCBIfam" id="TIGR03263">
    <property type="entry name" value="guanyl_kin"/>
    <property type="match status" value="1"/>
</dbReference>
<evidence type="ECO:0000256" key="9">
    <source>
        <dbReference type="ARBA" id="ARBA00022777"/>
    </source>
</evidence>
<evidence type="ECO:0000256" key="3">
    <source>
        <dbReference type="ARBA" id="ARBA00005790"/>
    </source>
</evidence>
<keyword evidence="8" id="KW-0547">Nucleotide-binding</keyword>
<dbReference type="InterPro" id="IPR027417">
    <property type="entry name" value="P-loop_NTPase"/>
</dbReference>
<evidence type="ECO:0000256" key="11">
    <source>
        <dbReference type="ARBA" id="ARBA00030128"/>
    </source>
</evidence>
<dbReference type="KEGG" id="bbgw:UT28_C0001G0024"/>
<comment type="subcellular location">
    <subcellularLocation>
        <location evidence="2">Cytoplasm</location>
    </subcellularLocation>
</comment>
<dbReference type="InterPro" id="IPR020590">
    <property type="entry name" value="Guanylate_kinase_CS"/>
</dbReference>
<dbReference type="InterPro" id="IPR025662">
    <property type="entry name" value="Sigma_54_int_dom_ATP-bd_1"/>
</dbReference>
<evidence type="ECO:0000256" key="6">
    <source>
        <dbReference type="ARBA" id="ARBA00022490"/>
    </source>
</evidence>
<protein>
    <recommendedName>
        <fullName evidence="5">Guanylate kinase</fullName>
        <ecNumber evidence="4">2.7.4.8</ecNumber>
    </recommendedName>
    <alternativeName>
        <fullName evidence="11">GMP kinase</fullName>
    </alternativeName>
</protein>
<dbReference type="AlphaFoldDB" id="A0A0G4B344"/>
<evidence type="ECO:0000256" key="8">
    <source>
        <dbReference type="ARBA" id="ARBA00022741"/>
    </source>
</evidence>
<evidence type="ECO:0000259" key="13">
    <source>
        <dbReference type="PROSITE" id="PS50052"/>
    </source>
</evidence>
<dbReference type="PROSITE" id="PS00856">
    <property type="entry name" value="GUANYLATE_KINASE_1"/>
    <property type="match status" value="1"/>
</dbReference>
<dbReference type="InterPro" id="IPR017665">
    <property type="entry name" value="Guanylate_kinase"/>
</dbReference>
<evidence type="ECO:0000256" key="2">
    <source>
        <dbReference type="ARBA" id="ARBA00004496"/>
    </source>
</evidence>
<keyword evidence="9 14" id="KW-0418">Kinase</keyword>
<dbReference type="InterPro" id="IPR008145">
    <property type="entry name" value="GK/Ca_channel_bsu"/>
</dbReference>
<dbReference type="SUPFAM" id="SSF52540">
    <property type="entry name" value="P-loop containing nucleoside triphosphate hydrolases"/>
    <property type="match status" value="1"/>
</dbReference>
<feature type="domain" description="Guanylate kinase-like" evidence="13">
    <location>
        <begin position="4"/>
        <end position="189"/>
    </location>
</feature>
<comment type="function">
    <text evidence="1">Essential for recycling GMP and indirectly, cGMP.</text>
</comment>
<dbReference type="GO" id="GO:0005829">
    <property type="term" value="C:cytosol"/>
    <property type="evidence" value="ECO:0007669"/>
    <property type="project" value="TreeGrafter"/>
</dbReference>
<evidence type="ECO:0000313" key="15">
    <source>
        <dbReference type="Proteomes" id="UP000035648"/>
    </source>
</evidence>
<dbReference type="PANTHER" id="PTHR23117:SF13">
    <property type="entry name" value="GUANYLATE KINASE"/>
    <property type="match status" value="1"/>
</dbReference>
<dbReference type="GO" id="GO:0004385">
    <property type="term" value="F:GMP kinase activity"/>
    <property type="evidence" value="ECO:0007669"/>
    <property type="project" value="UniProtKB-EC"/>
</dbReference>
<dbReference type="Gene3D" id="3.30.63.10">
    <property type="entry name" value="Guanylate Kinase phosphate binding domain"/>
    <property type="match status" value="1"/>
</dbReference>
<comment type="catalytic activity">
    <reaction evidence="12">
        <text>GMP + ATP = GDP + ADP</text>
        <dbReference type="Rhea" id="RHEA:20780"/>
        <dbReference type="ChEBI" id="CHEBI:30616"/>
        <dbReference type="ChEBI" id="CHEBI:58115"/>
        <dbReference type="ChEBI" id="CHEBI:58189"/>
        <dbReference type="ChEBI" id="CHEBI:456216"/>
        <dbReference type="EC" id="2.7.4.8"/>
    </reaction>
</comment>
<sequence>MNKGKLFILSGQSGVGKNTIAKQMLENLDLVKIITCTTRDPRPDEIDGKDYFFLTEEDFADKIGNNYFLEYAKVHNWHYGTPKEQAENLLNDGKNILMVIDVQGGVQIKEKMPEARLIFVKYTDGKLEDQIRNRMKNDSSRKELTEEEILKRIESAKKEASYIQDYDYAVTNPDGQPEKAIEEIGGIISKEINEN</sequence>
<evidence type="ECO:0000256" key="1">
    <source>
        <dbReference type="ARBA" id="ARBA00003531"/>
    </source>
</evidence>
<proteinExistence type="inferred from homology"/>
<evidence type="ECO:0000256" key="7">
    <source>
        <dbReference type="ARBA" id="ARBA00022679"/>
    </source>
</evidence>
<dbReference type="EMBL" id="CP011213">
    <property type="protein sequence ID" value="AKM81843.1"/>
    <property type="molecule type" value="Genomic_DNA"/>
</dbReference>